<proteinExistence type="predicted"/>
<reference evidence="1" key="1">
    <citation type="submission" date="2022-05" db="EMBL/GenBank/DDBJ databases">
        <title>The Musa troglodytarum L. genome provides insights into the mechanism of non-climacteric behaviour and enrichment of carotenoids.</title>
        <authorList>
            <person name="Wang J."/>
        </authorList>
    </citation>
    <scope>NUCLEOTIDE SEQUENCE</scope>
    <source>
        <tissue evidence="1">Leaf</tissue>
    </source>
</reference>
<dbReference type="Proteomes" id="UP001055439">
    <property type="component" value="Chromosome 5"/>
</dbReference>
<gene>
    <name evidence="1" type="ORF">MUK42_34241</name>
</gene>
<evidence type="ECO:0000313" key="2">
    <source>
        <dbReference type="Proteomes" id="UP001055439"/>
    </source>
</evidence>
<name>A0A9E7FWL4_9LILI</name>
<dbReference type="EMBL" id="CP097507">
    <property type="protein sequence ID" value="URE03700.1"/>
    <property type="molecule type" value="Genomic_DNA"/>
</dbReference>
<dbReference type="AlphaFoldDB" id="A0A9E7FWL4"/>
<organism evidence="1 2">
    <name type="scientific">Musa troglodytarum</name>
    <name type="common">fe'i banana</name>
    <dbReference type="NCBI Taxonomy" id="320322"/>
    <lineage>
        <taxon>Eukaryota</taxon>
        <taxon>Viridiplantae</taxon>
        <taxon>Streptophyta</taxon>
        <taxon>Embryophyta</taxon>
        <taxon>Tracheophyta</taxon>
        <taxon>Spermatophyta</taxon>
        <taxon>Magnoliopsida</taxon>
        <taxon>Liliopsida</taxon>
        <taxon>Zingiberales</taxon>
        <taxon>Musaceae</taxon>
        <taxon>Musa</taxon>
    </lineage>
</organism>
<evidence type="ECO:0000313" key="1">
    <source>
        <dbReference type="EMBL" id="URE03700.1"/>
    </source>
</evidence>
<accession>A0A9E7FWL4</accession>
<sequence>MLCNCLPTVAEPWTGRSWKAVGREMLISVPSSGSSIRIGFDGGSRSMECNRETYKHCFGEYSQIAMCSSQVLLGVACTAL</sequence>
<keyword evidence="2" id="KW-1185">Reference proteome</keyword>
<protein>
    <submittedName>
        <fullName evidence="1">Uncharacterized protein</fullName>
    </submittedName>
</protein>